<organism evidence="2 3">
    <name type="scientific">Roseateles terrae</name>
    <dbReference type="NCBI Taxonomy" id="431060"/>
    <lineage>
        <taxon>Bacteria</taxon>
        <taxon>Pseudomonadati</taxon>
        <taxon>Pseudomonadota</taxon>
        <taxon>Betaproteobacteria</taxon>
        <taxon>Burkholderiales</taxon>
        <taxon>Sphaerotilaceae</taxon>
        <taxon>Roseateles</taxon>
    </lineage>
</organism>
<name>A0ABR6GYG9_9BURK</name>
<evidence type="ECO:0000256" key="1">
    <source>
        <dbReference type="SAM" id="SignalP"/>
    </source>
</evidence>
<gene>
    <name evidence="2" type="ORF">FHS28_004593</name>
</gene>
<comment type="caution">
    <text evidence="2">The sequence shown here is derived from an EMBL/GenBank/DDBJ whole genome shotgun (WGS) entry which is preliminary data.</text>
</comment>
<evidence type="ECO:0000313" key="3">
    <source>
        <dbReference type="Proteomes" id="UP000574369"/>
    </source>
</evidence>
<feature type="chain" id="PRO_5046973192" evidence="1">
    <location>
        <begin position="25"/>
        <end position="246"/>
    </location>
</feature>
<dbReference type="RefSeq" id="WP_184295460.1">
    <property type="nucleotide sequence ID" value="NZ_JACHXO010000010.1"/>
</dbReference>
<dbReference type="Proteomes" id="UP000574369">
    <property type="component" value="Unassembled WGS sequence"/>
</dbReference>
<proteinExistence type="predicted"/>
<feature type="signal peptide" evidence="1">
    <location>
        <begin position="1"/>
        <end position="24"/>
    </location>
</feature>
<sequence>MCSMLIRMNRCLAVLSLIPALASASELPTPASAAPQAAASESSTTARVYDGYDAFFLTLPSRLFDEADKRPHKVVGMNEPAGDFWTWTSAGKAHVLEMREADALVDGRRLRAARATRFPGEFTAPALGSTARVYANDIAVCIEGVPGSASGTSVRHIQVSLILQPYSPKARRYELAGLFAGCLSLTRVPEGIGFLRGAYRWPEGAPSPLGVTMEQWRLQGATFVRTSQTWSMTFTEPDNVYRFTSP</sequence>
<accession>A0ABR6GYG9</accession>
<evidence type="ECO:0000313" key="2">
    <source>
        <dbReference type="EMBL" id="MBB3197168.1"/>
    </source>
</evidence>
<dbReference type="EMBL" id="JACHXO010000010">
    <property type="protein sequence ID" value="MBB3197168.1"/>
    <property type="molecule type" value="Genomic_DNA"/>
</dbReference>
<reference evidence="2 3" key="1">
    <citation type="submission" date="2020-08" db="EMBL/GenBank/DDBJ databases">
        <title>Genomic Encyclopedia of Type Strains, Phase III (KMG-III): the genomes of soil and plant-associated and newly described type strains.</title>
        <authorList>
            <person name="Whitman W."/>
        </authorList>
    </citation>
    <scope>NUCLEOTIDE SEQUENCE [LARGE SCALE GENOMIC DNA]</scope>
    <source>
        <strain evidence="2 3">CECT 7247</strain>
    </source>
</reference>
<protein>
    <submittedName>
        <fullName evidence="2">Uncharacterized protein</fullName>
    </submittedName>
</protein>
<keyword evidence="1" id="KW-0732">Signal</keyword>
<keyword evidence="3" id="KW-1185">Reference proteome</keyword>